<protein>
    <submittedName>
        <fullName evidence="1">Uncharacterized protein</fullName>
    </submittedName>
</protein>
<dbReference type="EMBL" id="KN832001">
    <property type="protein sequence ID" value="KIN99849.1"/>
    <property type="molecule type" value="Genomic_DNA"/>
</dbReference>
<dbReference type="AlphaFoldDB" id="A0A0C3NFR6"/>
<organism evidence="1 2">
    <name type="scientific">Pisolithus tinctorius Marx 270</name>
    <dbReference type="NCBI Taxonomy" id="870435"/>
    <lineage>
        <taxon>Eukaryota</taxon>
        <taxon>Fungi</taxon>
        <taxon>Dikarya</taxon>
        <taxon>Basidiomycota</taxon>
        <taxon>Agaricomycotina</taxon>
        <taxon>Agaricomycetes</taxon>
        <taxon>Agaricomycetidae</taxon>
        <taxon>Boletales</taxon>
        <taxon>Sclerodermatineae</taxon>
        <taxon>Pisolithaceae</taxon>
        <taxon>Pisolithus</taxon>
    </lineage>
</organism>
<dbReference type="OrthoDB" id="2670972at2759"/>
<name>A0A0C3NFR6_PISTI</name>
<dbReference type="HOGENOM" id="CLU_144955_1_0_1"/>
<reference evidence="2" key="2">
    <citation type="submission" date="2015-01" db="EMBL/GenBank/DDBJ databases">
        <title>Evolutionary Origins and Diversification of the Mycorrhizal Mutualists.</title>
        <authorList>
            <consortium name="DOE Joint Genome Institute"/>
            <consortium name="Mycorrhizal Genomics Consortium"/>
            <person name="Kohler A."/>
            <person name="Kuo A."/>
            <person name="Nagy L.G."/>
            <person name="Floudas D."/>
            <person name="Copeland A."/>
            <person name="Barry K.W."/>
            <person name="Cichocki N."/>
            <person name="Veneault-Fourrey C."/>
            <person name="LaButti K."/>
            <person name="Lindquist E.A."/>
            <person name="Lipzen A."/>
            <person name="Lundell T."/>
            <person name="Morin E."/>
            <person name="Murat C."/>
            <person name="Riley R."/>
            <person name="Ohm R."/>
            <person name="Sun H."/>
            <person name="Tunlid A."/>
            <person name="Henrissat B."/>
            <person name="Grigoriev I.V."/>
            <person name="Hibbett D.S."/>
            <person name="Martin F."/>
        </authorList>
    </citation>
    <scope>NUCLEOTIDE SEQUENCE [LARGE SCALE GENOMIC DNA]</scope>
    <source>
        <strain evidence="2">Marx 270</strain>
    </source>
</reference>
<gene>
    <name evidence="1" type="ORF">M404DRAFT_778878</name>
</gene>
<proteinExistence type="predicted"/>
<evidence type="ECO:0000313" key="2">
    <source>
        <dbReference type="Proteomes" id="UP000054217"/>
    </source>
</evidence>
<sequence>MPALPKHVTLLGRFPSLQSMAEHAIGCLLVAEHSYFLMQQGQHLWQAVLSLSVEEYNRFNIQAAISNAVKAAFHDHKGDMDGLCCAIIKIITEHRMSNKLLKANKV</sequence>
<reference evidence="1 2" key="1">
    <citation type="submission" date="2014-04" db="EMBL/GenBank/DDBJ databases">
        <authorList>
            <consortium name="DOE Joint Genome Institute"/>
            <person name="Kuo A."/>
            <person name="Kohler A."/>
            <person name="Costa M.D."/>
            <person name="Nagy L.G."/>
            <person name="Floudas D."/>
            <person name="Copeland A."/>
            <person name="Barry K.W."/>
            <person name="Cichocki N."/>
            <person name="Veneault-Fourrey C."/>
            <person name="LaButti K."/>
            <person name="Lindquist E.A."/>
            <person name="Lipzen A."/>
            <person name="Lundell T."/>
            <person name="Morin E."/>
            <person name="Murat C."/>
            <person name="Sun H."/>
            <person name="Tunlid A."/>
            <person name="Henrissat B."/>
            <person name="Grigoriev I.V."/>
            <person name="Hibbett D.S."/>
            <person name="Martin F."/>
            <person name="Nordberg H.P."/>
            <person name="Cantor M.N."/>
            <person name="Hua S.X."/>
        </authorList>
    </citation>
    <scope>NUCLEOTIDE SEQUENCE [LARGE SCALE GENOMIC DNA]</scope>
    <source>
        <strain evidence="1 2">Marx 270</strain>
    </source>
</reference>
<dbReference type="InParanoid" id="A0A0C3NFR6"/>
<accession>A0A0C3NFR6</accession>
<dbReference type="Proteomes" id="UP000054217">
    <property type="component" value="Unassembled WGS sequence"/>
</dbReference>
<evidence type="ECO:0000313" key="1">
    <source>
        <dbReference type="EMBL" id="KIN99849.1"/>
    </source>
</evidence>
<keyword evidence="2" id="KW-1185">Reference proteome</keyword>